<sequence length="136" mass="15010">MSKSASKALTKWTPINKRIIEARLTGRQAKPKALACYAPTNDADDTTKDSFCNTLQAVAKDIPLRGLVCFVGDFRAKVGNDKSYYPENLGSLGLGEVNENESLLVDFALKYDLIIGGTLVLTQKKKKVKYDVKYCD</sequence>
<name>A0AA88KX91_ARTSF</name>
<proteinExistence type="predicted"/>
<evidence type="ECO:0000313" key="2">
    <source>
        <dbReference type="Proteomes" id="UP001187531"/>
    </source>
</evidence>
<dbReference type="InterPro" id="IPR027124">
    <property type="entry name" value="Swc5/CFDP1/2"/>
</dbReference>
<dbReference type="AlphaFoldDB" id="A0AA88KX91"/>
<dbReference type="InterPro" id="IPR036691">
    <property type="entry name" value="Endo/exonu/phosph_ase_sf"/>
</dbReference>
<accession>A0AA88KX91</accession>
<gene>
    <name evidence="1" type="ORF">QYM36_015819</name>
</gene>
<dbReference type="Gene3D" id="3.60.10.10">
    <property type="entry name" value="Endonuclease/exonuclease/phosphatase"/>
    <property type="match status" value="1"/>
</dbReference>
<protein>
    <submittedName>
        <fullName evidence="1">Uncharacterized protein</fullName>
    </submittedName>
</protein>
<keyword evidence="2" id="KW-1185">Reference proteome</keyword>
<organism evidence="1 2">
    <name type="scientific">Artemia franciscana</name>
    <name type="common">Brine shrimp</name>
    <name type="synonym">Artemia sanfranciscana</name>
    <dbReference type="NCBI Taxonomy" id="6661"/>
    <lineage>
        <taxon>Eukaryota</taxon>
        <taxon>Metazoa</taxon>
        <taxon>Ecdysozoa</taxon>
        <taxon>Arthropoda</taxon>
        <taxon>Crustacea</taxon>
        <taxon>Branchiopoda</taxon>
        <taxon>Anostraca</taxon>
        <taxon>Artemiidae</taxon>
        <taxon>Artemia</taxon>
    </lineage>
</organism>
<dbReference type="Proteomes" id="UP001187531">
    <property type="component" value="Unassembled WGS sequence"/>
</dbReference>
<reference evidence="1" key="1">
    <citation type="submission" date="2023-07" db="EMBL/GenBank/DDBJ databases">
        <title>Chromosome-level genome assembly of Artemia franciscana.</title>
        <authorList>
            <person name="Jo E."/>
        </authorList>
    </citation>
    <scope>NUCLEOTIDE SEQUENCE</scope>
    <source>
        <tissue evidence="1">Whole body</tissue>
    </source>
</reference>
<dbReference type="PANTHER" id="PTHR23227:SF67">
    <property type="entry name" value="CRANIOFACIAL DEVELOPMENT PROTEIN 2-LIKE"/>
    <property type="match status" value="1"/>
</dbReference>
<dbReference type="PANTHER" id="PTHR23227">
    <property type="entry name" value="BUCENTAUR RELATED"/>
    <property type="match status" value="1"/>
</dbReference>
<comment type="caution">
    <text evidence="1">The sequence shown here is derived from an EMBL/GenBank/DDBJ whole genome shotgun (WGS) entry which is preliminary data.</text>
</comment>
<evidence type="ECO:0000313" key="1">
    <source>
        <dbReference type="EMBL" id="KAK2705554.1"/>
    </source>
</evidence>
<dbReference type="EMBL" id="JAVRJZ010000020">
    <property type="protein sequence ID" value="KAK2705554.1"/>
    <property type="molecule type" value="Genomic_DNA"/>
</dbReference>